<feature type="transmembrane region" description="Helical" evidence="2">
    <location>
        <begin position="140"/>
        <end position="162"/>
    </location>
</feature>
<feature type="domain" description="DUF6249" evidence="4">
    <location>
        <begin position="79"/>
        <end position="188"/>
    </location>
</feature>
<proteinExistence type="predicted"/>
<gene>
    <name evidence="5" type="ORF">H9982_04505</name>
</gene>
<evidence type="ECO:0000256" key="2">
    <source>
        <dbReference type="SAM" id="Phobius"/>
    </source>
</evidence>
<dbReference type="Pfam" id="PF19762">
    <property type="entry name" value="DUF6249"/>
    <property type="match status" value="1"/>
</dbReference>
<evidence type="ECO:0000256" key="1">
    <source>
        <dbReference type="SAM" id="MobiDB-lite"/>
    </source>
</evidence>
<accession>A0A9D2AQL4</accession>
<comment type="caution">
    <text evidence="5">The sequence shown here is derived from an EMBL/GenBank/DDBJ whole genome shotgun (WGS) entry which is preliminary data.</text>
</comment>
<reference evidence="5" key="1">
    <citation type="journal article" date="2021" name="PeerJ">
        <title>Extensive microbial diversity within the chicken gut microbiome revealed by metagenomics and culture.</title>
        <authorList>
            <person name="Gilroy R."/>
            <person name="Ravi A."/>
            <person name="Getino M."/>
            <person name="Pursley I."/>
            <person name="Horton D.L."/>
            <person name="Alikhan N.F."/>
            <person name="Baker D."/>
            <person name="Gharbi K."/>
            <person name="Hall N."/>
            <person name="Watson M."/>
            <person name="Adriaenssens E.M."/>
            <person name="Foster-Nyarko E."/>
            <person name="Jarju S."/>
            <person name="Secka A."/>
            <person name="Antonio M."/>
            <person name="Oren A."/>
            <person name="Chaudhuri R.R."/>
            <person name="La Ragione R."/>
            <person name="Hildebrand F."/>
            <person name="Pallen M.J."/>
        </authorList>
    </citation>
    <scope>NUCLEOTIDE SEQUENCE</scope>
    <source>
        <strain evidence="5">ChiHjej12B11-16260</strain>
    </source>
</reference>
<dbReference type="EMBL" id="DXFB01000123">
    <property type="protein sequence ID" value="HIX45461.1"/>
    <property type="molecule type" value="Genomic_DNA"/>
</dbReference>
<keyword evidence="2" id="KW-1133">Transmembrane helix</keyword>
<evidence type="ECO:0000256" key="3">
    <source>
        <dbReference type="SAM" id="SignalP"/>
    </source>
</evidence>
<dbReference type="InterPro" id="IPR046216">
    <property type="entry name" value="DUF6249"/>
</dbReference>
<keyword evidence="3" id="KW-0732">Signal</keyword>
<feature type="region of interest" description="Disordered" evidence="1">
    <location>
        <begin position="193"/>
        <end position="214"/>
    </location>
</feature>
<feature type="transmembrane region" description="Helical" evidence="2">
    <location>
        <begin position="79"/>
        <end position="101"/>
    </location>
</feature>
<feature type="signal peptide" evidence="3">
    <location>
        <begin position="1"/>
        <end position="19"/>
    </location>
</feature>
<dbReference type="AlphaFoldDB" id="A0A9D2AQL4"/>
<protein>
    <recommendedName>
        <fullName evidence="4">DUF6249 domain-containing protein</fullName>
    </recommendedName>
</protein>
<name>A0A9D2AQL4_9BACT</name>
<keyword evidence="2" id="KW-0472">Membrane</keyword>
<feature type="transmembrane region" description="Helical" evidence="2">
    <location>
        <begin position="168"/>
        <end position="186"/>
    </location>
</feature>
<organism evidence="5 6">
    <name type="scientific">Candidatus Barnesiella excrementipullorum</name>
    <dbReference type="NCBI Taxonomy" id="2838479"/>
    <lineage>
        <taxon>Bacteria</taxon>
        <taxon>Pseudomonadati</taxon>
        <taxon>Bacteroidota</taxon>
        <taxon>Bacteroidia</taxon>
        <taxon>Bacteroidales</taxon>
        <taxon>Barnesiellaceae</taxon>
        <taxon>Barnesiella</taxon>
    </lineage>
</organism>
<evidence type="ECO:0000313" key="6">
    <source>
        <dbReference type="Proteomes" id="UP000824246"/>
    </source>
</evidence>
<feature type="chain" id="PRO_5038714966" description="DUF6249 domain-containing protein" evidence="3">
    <location>
        <begin position="20"/>
        <end position="214"/>
    </location>
</feature>
<evidence type="ECO:0000259" key="4">
    <source>
        <dbReference type="Pfam" id="PF19762"/>
    </source>
</evidence>
<sequence length="214" mass="23890">MKRVIFVIMMFLAVVGVYAAAVPGEQFEASDGLRSEQFYLDSLRLVTQERMYADSLNAEFEKQHLMYNQPSSFMEEVEIVIPLGFFLMVLGIVVVSVVTSYKNKSNFYKVMEKAIEVGQPVPEGLFLSGKRNTEMSPSRTLRVSFILLGIGIGGLILGMVIPEVIVCAVSSAPILIGLGYLVVYYMERKQERADRAKEVHSDNSDKIVSGEDEK</sequence>
<dbReference type="Proteomes" id="UP000824246">
    <property type="component" value="Unassembled WGS sequence"/>
</dbReference>
<reference evidence="5" key="2">
    <citation type="submission" date="2021-04" db="EMBL/GenBank/DDBJ databases">
        <authorList>
            <person name="Gilroy R."/>
        </authorList>
    </citation>
    <scope>NUCLEOTIDE SEQUENCE</scope>
    <source>
        <strain evidence="5">ChiHjej12B11-16260</strain>
    </source>
</reference>
<evidence type="ECO:0000313" key="5">
    <source>
        <dbReference type="EMBL" id="HIX45461.1"/>
    </source>
</evidence>
<keyword evidence="2" id="KW-0812">Transmembrane</keyword>